<keyword evidence="2" id="KW-1185">Reference proteome</keyword>
<reference evidence="1 2" key="1">
    <citation type="submission" date="2017-03" db="EMBL/GenBank/DDBJ databases">
        <title>Genome Sequence of Roseovarius mucosus strain SMR3 Isolated from a culture of the Diatom Skeletonema marinoi.</title>
        <authorList>
            <person name="Topel M."/>
            <person name="Pinder M."/>
            <person name="Johansson O.N."/>
            <person name="Kourtchenko O."/>
            <person name="Godhe A."/>
            <person name="Clarke A.K."/>
        </authorList>
    </citation>
    <scope>NUCLEOTIDE SEQUENCE [LARGE SCALE GENOMIC DNA]</scope>
    <source>
        <strain evidence="1 2">SMR3</strain>
    </source>
</reference>
<evidence type="ECO:0000313" key="2">
    <source>
        <dbReference type="Proteomes" id="UP000192273"/>
    </source>
</evidence>
<sequence length="603" mass="68748">MKKSQKLARDFDVSKSTQIRRNPAFETLFKTLRSVWMPTSYRGRIHIQPDVILRAYQTARLAEIVSPAACRSRHGTMWQYKSALNTLRRMPSSESQNQANPFYGFMHFDFASRKKTTFYKYKAALQAHAIDLLLKNGEAVIVQFWDDTFVHDLRESKQALAEETEWRLGLIYRAFNGDGSVEVQVEQLAKSDLKRKAVYLRQTPHAFEEVISAAAYLTAFPPLLKERTEHILARKGPREPNLQELQIRNCGLTVFDIAEGFQPETEWTPKCAQSAAIRRGRFSKRQLIARLNRLDKLRGDGRDWREHFFHSLENTPERGRGDKKRQTAILTLTGCRPSELAKGIRIYLEDCGALGATAKPVYCLVFRVHGSKCTVLADDEEIAIFEKMSAAEKLFKKEIYGHPAHRSNQERGHEWRIIRVVSDAPEAAFLANHILETGGAIDHDLSQDPSLLDAEKASINELISGCLSHVITVHPSGIDKALLALDEERELPEEFINKQAHNIGAWVSYHAGKLYPRLHDVVTPYAWRHQFASDLKAFADNPELFARALGQRSQKTQAHYGHSSSSVTKKFAHISIRTSQVVRDNYQAYARARIRVDHNPQKI</sequence>
<organism evidence="1 2">
    <name type="scientific">Roseovarius mucosus</name>
    <dbReference type="NCBI Taxonomy" id="215743"/>
    <lineage>
        <taxon>Bacteria</taxon>
        <taxon>Pseudomonadati</taxon>
        <taxon>Pseudomonadota</taxon>
        <taxon>Alphaproteobacteria</taxon>
        <taxon>Rhodobacterales</taxon>
        <taxon>Roseobacteraceae</taxon>
        <taxon>Roseovarius</taxon>
    </lineage>
</organism>
<name>A0A1V0RRL6_9RHOB</name>
<accession>A0A1V0RRL6</accession>
<dbReference type="AlphaFoldDB" id="A0A1V0RRL6"/>
<proteinExistence type="predicted"/>
<protein>
    <submittedName>
        <fullName evidence="1">Uncharacterized protein</fullName>
    </submittedName>
</protein>
<dbReference type="EMBL" id="CP020474">
    <property type="protein sequence ID" value="ARE84381.1"/>
    <property type="molecule type" value="Genomic_DNA"/>
</dbReference>
<evidence type="ECO:0000313" key="1">
    <source>
        <dbReference type="EMBL" id="ARE84381.1"/>
    </source>
</evidence>
<gene>
    <name evidence="1" type="ORF">ROSMUCSMR3_02914</name>
</gene>
<dbReference type="Proteomes" id="UP000192273">
    <property type="component" value="Chromosome"/>
</dbReference>
<dbReference type="KEGG" id="rmm:ROSMUCSMR3_02914"/>